<dbReference type="EMBL" id="LAZR01006679">
    <property type="protein sequence ID" value="KKM90380.1"/>
    <property type="molecule type" value="Genomic_DNA"/>
</dbReference>
<dbReference type="Pfam" id="PF00082">
    <property type="entry name" value="Peptidase_S8"/>
    <property type="match status" value="1"/>
</dbReference>
<comment type="caution">
    <text evidence="7">The sequence shown here is derived from an EMBL/GenBank/DDBJ whole genome shotgun (WGS) entry which is preliminary data.</text>
</comment>
<protein>
    <recommendedName>
        <fullName evidence="6">Peptidase S8/S53 domain-containing protein</fullName>
    </recommendedName>
</protein>
<dbReference type="InterPro" id="IPR000209">
    <property type="entry name" value="Peptidase_S8/S53_dom"/>
</dbReference>
<evidence type="ECO:0000259" key="6">
    <source>
        <dbReference type="Pfam" id="PF00082"/>
    </source>
</evidence>
<keyword evidence="2" id="KW-0645">Protease</keyword>
<evidence type="ECO:0000256" key="3">
    <source>
        <dbReference type="ARBA" id="ARBA00022801"/>
    </source>
</evidence>
<dbReference type="PRINTS" id="PR00723">
    <property type="entry name" value="SUBTILISIN"/>
</dbReference>
<dbReference type="PANTHER" id="PTHR43806">
    <property type="entry name" value="PEPTIDASE S8"/>
    <property type="match status" value="1"/>
</dbReference>
<dbReference type="PROSITE" id="PS51892">
    <property type="entry name" value="SUBTILASE"/>
    <property type="match status" value="1"/>
</dbReference>
<feature type="region of interest" description="Disordered" evidence="5">
    <location>
        <begin position="1"/>
        <end position="22"/>
    </location>
</feature>
<dbReference type="InterPro" id="IPR015500">
    <property type="entry name" value="Peptidase_S8_subtilisin-rel"/>
</dbReference>
<sequence>MATKKSTKKAVDSPSGSPPELIVVSKSVETPHAMEAMEAAKAKSKPPQNTLAGFVVGQKLQLVPLFGDTDEEVADIVSKSSALEGENDLSKMRQFYKVEAASDENLEDLAASLNKLDEVEGAYVKPGCMPPVYFEDDGTAEMPEGDDVPISQNLTNNQGYLNAAPQGVDARYAWTLPGGRGNGVNIIDIEGGWNFSHEDLRTNVGGLLGGTNSIDPQWREHGTAVFGEMTGDRNSFGVTGISPSAHVRANSIIGVATATAIRRAADNLSVGDVMLIELHRPGPNYPGGDTQMGFIAIEWWPDDLAALQYATNKGIIVVEAAGNGSQNLDAAVYNTRPSGFPSNWRNPFRRSTGHDSGCVLVGAGAPPPGTNGGNWGADRSRLGFSNYGSCLDAQGWGQGVTTCGYGRITGSNPNNKNEWYTHFFNGTSSASPIVTSTVACLQGIQKAAGRALLTPSRMRQLLRTTGSPQQPGANPVSQRIGNRPNLRALVAATASRRPWCGVQFTGSLPQGATRKWFTHSWPDHWHVIWTVVPTAPAIDGSAQIEFKVKTTRQNFGLIKYFIEIKNLKNYPVSVEARYCVIAS</sequence>
<dbReference type="InterPro" id="IPR036852">
    <property type="entry name" value="Peptidase_S8/S53_dom_sf"/>
</dbReference>
<dbReference type="GO" id="GO:0004252">
    <property type="term" value="F:serine-type endopeptidase activity"/>
    <property type="evidence" value="ECO:0007669"/>
    <property type="project" value="InterPro"/>
</dbReference>
<evidence type="ECO:0000256" key="5">
    <source>
        <dbReference type="SAM" id="MobiDB-lite"/>
    </source>
</evidence>
<organism evidence="7">
    <name type="scientific">marine sediment metagenome</name>
    <dbReference type="NCBI Taxonomy" id="412755"/>
    <lineage>
        <taxon>unclassified sequences</taxon>
        <taxon>metagenomes</taxon>
        <taxon>ecological metagenomes</taxon>
    </lineage>
</organism>
<evidence type="ECO:0000256" key="4">
    <source>
        <dbReference type="ARBA" id="ARBA00022825"/>
    </source>
</evidence>
<dbReference type="Gene3D" id="3.40.50.200">
    <property type="entry name" value="Peptidase S8/S53 domain"/>
    <property type="match status" value="1"/>
</dbReference>
<gene>
    <name evidence="7" type="ORF">LCGC14_1239210</name>
</gene>
<feature type="domain" description="Peptidase S8/S53" evidence="6">
    <location>
        <begin position="210"/>
        <end position="468"/>
    </location>
</feature>
<evidence type="ECO:0000256" key="1">
    <source>
        <dbReference type="ARBA" id="ARBA00011073"/>
    </source>
</evidence>
<comment type="similarity">
    <text evidence="1">Belongs to the peptidase S8 family.</text>
</comment>
<dbReference type="PANTHER" id="PTHR43806:SF11">
    <property type="entry name" value="CEREVISIN-RELATED"/>
    <property type="match status" value="1"/>
</dbReference>
<keyword evidence="4" id="KW-0720">Serine protease</keyword>
<keyword evidence="3" id="KW-0378">Hydrolase</keyword>
<dbReference type="GO" id="GO:0006508">
    <property type="term" value="P:proteolysis"/>
    <property type="evidence" value="ECO:0007669"/>
    <property type="project" value="UniProtKB-KW"/>
</dbReference>
<evidence type="ECO:0000256" key="2">
    <source>
        <dbReference type="ARBA" id="ARBA00022670"/>
    </source>
</evidence>
<name>A0A0F9NNJ3_9ZZZZ</name>
<dbReference type="AlphaFoldDB" id="A0A0F9NNJ3"/>
<reference evidence="7" key="1">
    <citation type="journal article" date="2015" name="Nature">
        <title>Complex archaea that bridge the gap between prokaryotes and eukaryotes.</title>
        <authorList>
            <person name="Spang A."/>
            <person name="Saw J.H."/>
            <person name="Jorgensen S.L."/>
            <person name="Zaremba-Niedzwiedzka K."/>
            <person name="Martijn J."/>
            <person name="Lind A.E."/>
            <person name="van Eijk R."/>
            <person name="Schleper C."/>
            <person name="Guy L."/>
            <person name="Ettema T.J."/>
        </authorList>
    </citation>
    <scope>NUCLEOTIDE SEQUENCE</scope>
</reference>
<proteinExistence type="inferred from homology"/>
<accession>A0A0F9NNJ3</accession>
<evidence type="ECO:0000313" key="7">
    <source>
        <dbReference type="EMBL" id="KKM90380.1"/>
    </source>
</evidence>
<dbReference type="InterPro" id="IPR050131">
    <property type="entry name" value="Peptidase_S8_subtilisin-like"/>
</dbReference>
<dbReference type="SUPFAM" id="SSF52743">
    <property type="entry name" value="Subtilisin-like"/>
    <property type="match status" value="1"/>
</dbReference>